<keyword evidence="1" id="KW-0812">Transmembrane</keyword>
<feature type="transmembrane region" description="Helical" evidence="1">
    <location>
        <begin position="90"/>
        <end position="109"/>
    </location>
</feature>
<gene>
    <name evidence="2" type="ORF">Y10_16760</name>
</gene>
<reference evidence="2" key="1">
    <citation type="submission" date="2022-07" db="EMBL/GenBank/DDBJ databases">
        <title>Taxonomy of Novel Oxalotrophic and Methylotrophic Bacteria.</title>
        <authorList>
            <person name="Sahin N."/>
            <person name="Tani A."/>
        </authorList>
    </citation>
    <scope>NUCLEOTIDE SEQUENCE</scope>
    <source>
        <strain evidence="2">Y10</strain>
    </source>
</reference>
<keyword evidence="3" id="KW-1185">Reference proteome</keyword>
<feature type="transmembrane region" description="Helical" evidence="1">
    <location>
        <begin position="61"/>
        <end position="83"/>
    </location>
</feature>
<organism evidence="2 3">
    <name type="scientific">Neptunitalea lumnitzerae</name>
    <dbReference type="NCBI Taxonomy" id="2965509"/>
    <lineage>
        <taxon>Bacteria</taxon>
        <taxon>Pseudomonadati</taxon>
        <taxon>Bacteroidota</taxon>
        <taxon>Flavobacteriia</taxon>
        <taxon>Flavobacteriales</taxon>
        <taxon>Flavobacteriaceae</taxon>
        <taxon>Neptunitalea</taxon>
    </lineage>
</organism>
<dbReference type="RefSeq" id="WP_281764946.1">
    <property type="nucleotide sequence ID" value="NZ_BRVO01000002.1"/>
</dbReference>
<keyword evidence="1" id="KW-0472">Membrane</keyword>
<proteinExistence type="predicted"/>
<evidence type="ECO:0000313" key="2">
    <source>
        <dbReference type="EMBL" id="GLB49308.1"/>
    </source>
</evidence>
<dbReference type="Proteomes" id="UP001143543">
    <property type="component" value="Unassembled WGS sequence"/>
</dbReference>
<feature type="transmembrane region" description="Helical" evidence="1">
    <location>
        <begin position="6"/>
        <end position="25"/>
    </location>
</feature>
<feature type="transmembrane region" description="Helical" evidence="1">
    <location>
        <begin position="129"/>
        <end position="149"/>
    </location>
</feature>
<keyword evidence="1" id="KW-1133">Transmembrane helix</keyword>
<sequence>MKPFIALLVVFVVTLFITKIAFGYYHVHKAAIFAITGMLLFASLGHFMYTEGMQYMIPSFFPFRFQLIVLSGILEIVLAFVLLIPKYEKLFAWVIIVYLICVLPFNIYSAVEKINYQNPKIEGPGLSYLWLRIPIQLFYIGWLYFLCIIKL</sequence>
<evidence type="ECO:0000256" key="1">
    <source>
        <dbReference type="SAM" id="Phobius"/>
    </source>
</evidence>
<name>A0ABQ5MIU6_9FLAO</name>
<feature type="transmembrane region" description="Helical" evidence="1">
    <location>
        <begin position="30"/>
        <end position="49"/>
    </location>
</feature>
<comment type="caution">
    <text evidence="2">The sequence shown here is derived from an EMBL/GenBank/DDBJ whole genome shotgun (WGS) entry which is preliminary data.</text>
</comment>
<dbReference type="EMBL" id="BRVO01000002">
    <property type="protein sequence ID" value="GLB49308.1"/>
    <property type="molecule type" value="Genomic_DNA"/>
</dbReference>
<protein>
    <recommendedName>
        <fullName evidence="4">DoxX-like family protein</fullName>
    </recommendedName>
</protein>
<accession>A0ABQ5MIU6</accession>
<dbReference type="PANTHER" id="PTHR36974">
    <property type="entry name" value="MEMBRANE PROTEIN-RELATED"/>
    <property type="match status" value="1"/>
</dbReference>
<dbReference type="PANTHER" id="PTHR36974:SF1">
    <property type="entry name" value="DOXX FAMILY MEMBRANE PROTEIN"/>
    <property type="match status" value="1"/>
</dbReference>
<evidence type="ECO:0008006" key="4">
    <source>
        <dbReference type="Google" id="ProtNLM"/>
    </source>
</evidence>
<evidence type="ECO:0000313" key="3">
    <source>
        <dbReference type="Proteomes" id="UP001143543"/>
    </source>
</evidence>